<dbReference type="CDD" id="cd13690">
    <property type="entry name" value="PBP2_GluB"/>
    <property type="match status" value="1"/>
</dbReference>
<dbReference type="AlphaFoldDB" id="A0A2I1IQ20"/>
<feature type="domain" description="Ionotropic glutamate receptor C-terminal" evidence="7">
    <location>
        <begin position="83"/>
        <end position="303"/>
    </location>
</feature>
<dbReference type="SUPFAM" id="SSF53850">
    <property type="entry name" value="Periplasmic binding protein-like II"/>
    <property type="match status" value="1"/>
</dbReference>
<evidence type="ECO:0000256" key="3">
    <source>
        <dbReference type="ARBA" id="ARBA00022729"/>
    </source>
</evidence>
<dbReference type="EMBL" id="PKKO01000001">
    <property type="protein sequence ID" value="PKY73217.1"/>
    <property type="molecule type" value="Genomic_DNA"/>
</dbReference>
<dbReference type="RefSeq" id="WP_024330752.1">
    <property type="nucleotide sequence ID" value="NZ_JASOXK010000001.1"/>
</dbReference>
<name>A0A2I1IQ20_9ACTO</name>
<evidence type="ECO:0000313" key="8">
    <source>
        <dbReference type="EMBL" id="PKY73217.1"/>
    </source>
</evidence>
<evidence type="ECO:0000259" key="6">
    <source>
        <dbReference type="SMART" id="SM00062"/>
    </source>
</evidence>
<dbReference type="InterPro" id="IPR001320">
    <property type="entry name" value="Iontro_rcpt_C"/>
</dbReference>
<keyword evidence="3 5" id="KW-0732">Signal</keyword>
<feature type="region of interest" description="Disordered" evidence="4">
    <location>
        <begin position="311"/>
        <end position="337"/>
    </location>
</feature>
<evidence type="ECO:0000313" key="9">
    <source>
        <dbReference type="Proteomes" id="UP000235122"/>
    </source>
</evidence>
<comment type="similarity">
    <text evidence="1">Belongs to the bacterial solute-binding protein 3 family.</text>
</comment>
<keyword evidence="9" id="KW-1185">Reference proteome</keyword>
<dbReference type="STRING" id="33007.HMPREF3198_00853"/>
<dbReference type="PROSITE" id="PS51257">
    <property type="entry name" value="PROKAR_LIPOPROTEIN"/>
    <property type="match status" value="1"/>
</dbReference>
<dbReference type="Proteomes" id="UP000235122">
    <property type="component" value="Unassembled WGS sequence"/>
</dbReference>
<dbReference type="GO" id="GO:0016020">
    <property type="term" value="C:membrane"/>
    <property type="evidence" value="ECO:0007669"/>
    <property type="project" value="InterPro"/>
</dbReference>
<feature type="domain" description="Solute-binding protein family 3/N-terminal" evidence="6">
    <location>
        <begin position="86"/>
        <end position="312"/>
    </location>
</feature>
<dbReference type="GO" id="GO:0005576">
    <property type="term" value="C:extracellular region"/>
    <property type="evidence" value="ECO:0007669"/>
    <property type="project" value="TreeGrafter"/>
</dbReference>
<dbReference type="Pfam" id="PF00497">
    <property type="entry name" value="SBP_bac_3"/>
    <property type="match status" value="1"/>
</dbReference>
<feature type="chain" id="PRO_5014118285" evidence="5">
    <location>
        <begin position="22"/>
        <end position="337"/>
    </location>
</feature>
<dbReference type="GeneID" id="35866163"/>
<evidence type="ECO:0000256" key="1">
    <source>
        <dbReference type="ARBA" id="ARBA00010333"/>
    </source>
</evidence>
<comment type="caution">
    <text evidence="8">The sequence shown here is derived from an EMBL/GenBank/DDBJ whole genome shotgun (WGS) entry which is preliminary data.</text>
</comment>
<dbReference type="InterPro" id="IPR051455">
    <property type="entry name" value="Bact_solute-bind_prot3"/>
</dbReference>
<feature type="signal peptide" evidence="5">
    <location>
        <begin position="1"/>
        <end position="21"/>
    </location>
</feature>
<dbReference type="GO" id="GO:0006865">
    <property type="term" value="P:amino acid transport"/>
    <property type="evidence" value="ECO:0007669"/>
    <property type="project" value="TreeGrafter"/>
</dbReference>
<dbReference type="GO" id="GO:0015276">
    <property type="term" value="F:ligand-gated monoatomic ion channel activity"/>
    <property type="evidence" value="ECO:0007669"/>
    <property type="project" value="InterPro"/>
</dbReference>
<dbReference type="Gene3D" id="3.40.190.10">
    <property type="entry name" value="Periplasmic binding protein-like II"/>
    <property type="match status" value="2"/>
</dbReference>
<dbReference type="PANTHER" id="PTHR30085:SF6">
    <property type="entry name" value="ABC TRANSPORTER GLUTAMINE-BINDING PROTEIN GLNH"/>
    <property type="match status" value="1"/>
</dbReference>
<evidence type="ECO:0000256" key="5">
    <source>
        <dbReference type="SAM" id="SignalP"/>
    </source>
</evidence>
<accession>A0A2I1IQ20</accession>
<dbReference type="SMART" id="SM00062">
    <property type="entry name" value="PBPb"/>
    <property type="match status" value="1"/>
</dbReference>
<dbReference type="PANTHER" id="PTHR30085">
    <property type="entry name" value="AMINO ACID ABC TRANSPORTER PERMEASE"/>
    <property type="match status" value="1"/>
</dbReference>
<dbReference type="GO" id="GO:0030288">
    <property type="term" value="C:outer membrane-bounded periplasmic space"/>
    <property type="evidence" value="ECO:0007669"/>
    <property type="project" value="TreeGrafter"/>
</dbReference>
<keyword evidence="2" id="KW-0813">Transport</keyword>
<proteinExistence type="inferred from homology"/>
<evidence type="ECO:0000256" key="2">
    <source>
        <dbReference type="ARBA" id="ARBA00022448"/>
    </source>
</evidence>
<dbReference type="InterPro" id="IPR001638">
    <property type="entry name" value="Solute-binding_3/MltF_N"/>
</dbReference>
<evidence type="ECO:0000259" key="7">
    <source>
        <dbReference type="SMART" id="SM00079"/>
    </source>
</evidence>
<protein>
    <submittedName>
        <fullName evidence="8">Tat pathway signal protein</fullName>
    </submittedName>
</protein>
<dbReference type="SMART" id="SM00079">
    <property type="entry name" value="PBPe"/>
    <property type="match status" value="1"/>
</dbReference>
<reference evidence="8 9" key="1">
    <citation type="submission" date="2017-12" db="EMBL/GenBank/DDBJ databases">
        <title>Phylogenetic diversity of female urinary microbiome.</title>
        <authorList>
            <person name="Thomas-White K."/>
            <person name="Wolfe A.J."/>
        </authorList>
    </citation>
    <scope>NUCLEOTIDE SEQUENCE [LARGE SCALE GENOMIC DNA]</scope>
    <source>
        <strain evidence="8 9">UMB0402</strain>
    </source>
</reference>
<sequence length="337" mass="35486">MKLRKLGAIAAAAAISVSALAACSGPDKGHAPNASSGKTASKSATGERITVADFDKLVASGPVASDAEIEKSPWAKAIKQKGKLDYGGVGTSPIFALTDVTTNRVTGFDAGIADLLAHYILGGSEADVAKHSSMTVMTPDTREPRLIDGSVDTVIATYSVTPERLEKVNFAGPYYSSGVSVLVKDSNNDIKSIDDLKGKKIAIQSGSTALKLVESKIPDAKQTLFDNNEACVTAVKQGQVDAYVQDEAMLLSAVAKSDGNIKVVGKPLTKDPYGIGLPKDKQDAVEFVNGFLKKIEEDGTWKKLWDKTVGPFNTTDAPSRPPLATSARPQRRSNSCT</sequence>
<organism evidence="8 9">
    <name type="scientific">Winkia neuii</name>
    <dbReference type="NCBI Taxonomy" id="33007"/>
    <lineage>
        <taxon>Bacteria</taxon>
        <taxon>Bacillati</taxon>
        <taxon>Actinomycetota</taxon>
        <taxon>Actinomycetes</taxon>
        <taxon>Actinomycetales</taxon>
        <taxon>Actinomycetaceae</taxon>
        <taxon>Winkia</taxon>
    </lineage>
</organism>
<gene>
    <name evidence="8" type="ORF">CYJ19_01105</name>
</gene>
<evidence type="ECO:0000256" key="4">
    <source>
        <dbReference type="SAM" id="MobiDB-lite"/>
    </source>
</evidence>